<feature type="compositionally biased region" description="Low complexity" evidence="1">
    <location>
        <begin position="109"/>
        <end position="129"/>
    </location>
</feature>
<dbReference type="Proteomes" id="UP000678393">
    <property type="component" value="Unassembled WGS sequence"/>
</dbReference>
<feature type="non-terminal residue" evidence="2">
    <location>
        <position position="139"/>
    </location>
</feature>
<accession>A0A8S4A121</accession>
<dbReference type="AlphaFoldDB" id="A0A8S4A121"/>
<proteinExistence type="predicted"/>
<feature type="compositionally biased region" description="Low complexity" evidence="1">
    <location>
        <begin position="40"/>
        <end position="62"/>
    </location>
</feature>
<protein>
    <submittedName>
        <fullName evidence="2">Uncharacterized protein</fullName>
    </submittedName>
</protein>
<sequence>LGSQSMLFTPISTSAQFTMMGTSPNHIFLSPITEVRMDPQSQQHQHQQQQQQQRQTHMHCPQNQQQILLQHDSGRPGQAMMLAPTSPGSQLTLISSSPNQIFLSPTSMELLPSPQQPQQQCQHQEQSLHFLGVPHSSSD</sequence>
<reference evidence="2" key="1">
    <citation type="submission" date="2021-04" db="EMBL/GenBank/DDBJ databases">
        <authorList>
            <consortium name="Molecular Ecology Group"/>
        </authorList>
    </citation>
    <scope>NUCLEOTIDE SEQUENCE</scope>
</reference>
<organism evidence="2 3">
    <name type="scientific">Candidula unifasciata</name>
    <dbReference type="NCBI Taxonomy" id="100452"/>
    <lineage>
        <taxon>Eukaryota</taxon>
        <taxon>Metazoa</taxon>
        <taxon>Spiralia</taxon>
        <taxon>Lophotrochozoa</taxon>
        <taxon>Mollusca</taxon>
        <taxon>Gastropoda</taxon>
        <taxon>Heterobranchia</taxon>
        <taxon>Euthyneura</taxon>
        <taxon>Panpulmonata</taxon>
        <taxon>Eupulmonata</taxon>
        <taxon>Stylommatophora</taxon>
        <taxon>Helicina</taxon>
        <taxon>Helicoidea</taxon>
        <taxon>Geomitridae</taxon>
        <taxon>Candidula</taxon>
    </lineage>
</organism>
<evidence type="ECO:0000313" key="3">
    <source>
        <dbReference type="Proteomes" id="UP000678393"/>
    </source>
</evidence>
<dbReference type="EMBL" id="CAJHNH020008432">
    <property type="protein sequence ID" value="CAG5135563.1"/>
    <property type="molecule type" value="Genomic_DNA"/>
</dbReference>
<name>A0A8S4A121_9EUPU</name>
<keyword evidence="3" id="KW-1185">Reference proteome</keyword>
<evidence type="ECO:0000256" key="1">
    <source>
        <dbReference type="SAM" id="MobiDB-lite"/>
    </source>
</evidence>
<evidence type="ECO:0000313" key="2">
    <source>
        <dbReference type="EMBL" id="CAG5135563.1"/>
    </source>
</evidence>
<feature type="region of interest" description="Disordered" evidence="1">
    <location>
        <begin position="36"/>
        <end position="93"/>
    </location>
</feature>
<gene>
    <name evidence="2" type="ORF">CUNI_LOCUS21121</name>
</gene>
<comment type="caution">
    <text evidence="2">The sequence shown here is derived from an EMBL/GenBank/DDBJ whole genome shotgun (WGS) entry which is preliminary data.</text>
</comment>
<feature type="region of interest" description="Disordered" evidence="1">
    <location>
        <begin position="108"/>
        <end position="139"/>
    </location>
</feature>